<evidence type="ECO:0000256" key="1">
    <source>
        <dbReference type="ARBA" id="ARBA00022491"/>
    </source>
</evidence>
<accession>A0A847SNS8</accession>
<evidence type="ECO:0000256" key="5">
    <source>
        <dbReference type="ARBA" id="ARBA00049880"/>
    </source>
</evidence>
<sequence>MNFTGLTLTKIDTQSIAKTFDCGDTELNEFLLSKALHYKNELLAVTYLLKDKERTVAFFSVFNDSLWIREQDFVSKSAFKKFRRGIVSHPKRHLEYYPAMKIGRLGVSNQVQKGGIGKGIIDWIIGLAVKHNNECACKLITVDAYAQSTRFYERNGFQYLDHMDKNVDTKQMYLDLTPYVNTMPESPIVLMN</sequence>
<evidence type="ECO:0000256" key="3">
    <source>
        <dbReference type="ARBA" id="ARBA00022679"/>
    </source>
</evidence>
<keyword evidence="8" id="KW-1185">Reference proteome</keyword>
<reference evidence="7 8" key="1">
    <citation type="submission" date="2020-04" db="EMBL/GenBank/DDBJ databases">
        <authorList>
            <person name="Yin C."/>
        </authorList>
    </citation>
    <scope>NUCLEOTIDE SEQUENCE [LARGE SCALE GENOMIC DNA]</scope>
    <source>
        <strain evidence="7 8">Ak56</strain>
    </source>
</reference>
<keyword evidence="1" id="KW-0678">Repressor</keyword>
<protein>
    <submittedName>
        <fullName evidence="7">GNAT family N-acetyltransferase</fullName>
    </submittedName>
</protein>
<comment type="catalytic activity">
    <reaction evidence="5">
        <text>glycyl-tRNA(Gly) + acetyl-CoA = N-acetylglycyl-tRNA(Gly) + CoA + H(+)</text>
        <dbReference type="Rhea" id="RHEA:81867"/>
        <dbReference type="Rhea" id="RHEA-COMP:9683"/>
        <dbReference type="Rhea" id="RHEA-COMP:19766"/>
        <dbReference type="ChEBI" id="CHEBI:15378"/>
        <dbReference type="ChEBI" id="CHEBI:57287"/>
        <dbReference type="ChEBI" id="CHEBI:57288"/>
        <dbReference type="ChEBI" id="CHEBI:78522"/>
        <dbReference type="ChEBI" id="CHEBI:232036"/>
    </reaction>
</comment>
<dbReference type="GO" id="GO:0016747">
    <property type="term" value="F:acyltransferase activity, transferring groups other than amino-acyl groups"/>
    <property type="evidence" value="ECO:0007669"/>
    <property type="project" value="InterPro"/>
</dbReference>
<feature type="domain" description="N-acetyltransferase" evidence="6">
    <location>
        <begin position="100"/>
        <end position="158"/>
    </location>
</feature>
<dbReference type="AlphaFoldDB" id="A0A847SNS8"/>
<dbReference type="InterPro" id="IPR000182">
    <property type="entry name" value="GNAT_dom"/>
</dbReference>
<dbReference type="PANTHER" id="PTHR36449:SF1">
    <property type="entry name" value="ACETYLTRANSFERASE"/>
    <property type="match status" value="1"/>
</dbReference>
<dbReference type="EMBL" id="JABAHZ010000002">
    <property type="protein sequence ID" value="NLR79076.1"/>
    <property type="molecule type" value="Genomic_DNA"/>
</dbReference>
<evidence type="ECO:0000313" key="7">
    <source>
        <dbReference type="EMBL" id="NLR79076.1"/>
    </source>
</evidence>
<gene>
    <name evidence="7" type="ORF">HGH91_10585</name>
</gene>
<evidence type="ECO:0000256" key="4">
    <source>
        <dbReference type="ARBA" id="ARBA00023315"/>
    </source>
</evidence>
<dbReference type="Pfam" id="PF13508">
    <property type="entry name" value="Acetyltransf_7"/>
    <property type="match status" value="1"/>
</dbReference>
<dbReference type="Proteomes" id="UP000552864">
    <property type="component" value="Unassembled WGS sequence"/>
</dbReference>
<dbReference type="SUPFAM" id="SSF55729">
    <property type="entry name" value="Acyl-CoA N-acyltransferases (Nat)"/>
    <property type="match status" value="1"/>
</dbReference>
<dbReference type="Gene3D" id="3.40.630.30">
    <property type="match status" value="1"/>
</dbReference>
<name>A0A847SNS8_9BACT</name>
<keyword evidence="2" id="KW-1277">Toxin-antitoxin system</keyword>
<organism evidence="7 8">
    <name type="scientific">Chitinophaga eiseniae</name>
    <dbReference type="NCBI Taxonomy" id="634771"/>
    <lineage>
        <taxon>Bacteria</taxon>
        <taxon>Pseudomonadati</taxon>
        <taxon>Bacteroidota</taxon>
        <taxon>Chitinophagia</taxon>
        <taxon>Chitinophagales</taxon>
        <taxon>Chitinophagaceae</taxon>
        <taxon>Chitinophaga</taxon>
    </lineage>
</organism>
<comment type="caution">
    <text evidence="7">The sequence shown here is derived from an EMBL/GenBank/DDBJ whole genome shotgun (WGS) entry which is preliminary data.</text>
</comment>
<dbReference type="InterPro" id="IPR016181">
    <property type="entry name" value="Acyl_CoA_acyltransferase"/>
</dbReference>
<evidence type="ECO:0000313" key="8">
    <source>
        <dbReference type="Proteomes" id="UP000552864"/>
    </source>
</evidence>
<evidence type="ECO:0000256" key="2">
    <source>
        <dbReference type="ARBA" id="ARBA00022649"/>
    </source>
</evidence>
<evidence type="ECO:0000259" key="6">
    <source>
        <dbReference type="Pfam" id="PF13508"/>
    </source>
</evidence>
<keyword evidence="4" id="KW-0012">Acyltransferase</keyword>
<proteinExistence type="predicted"/>
<dbReference type="PANTHER" id="PTHR36449">
    <property type="entry name" value="ACETYLTRANSFERASE-RELATED"/>
    <property type="match status" value="1"/>
</dbReference>
<keyword evidence="3 7" id="KW-0808">Transferase</keyword>
<dbReference type="RefSeq" id="WP_168738417.1">
    <property type="nucleotide sequence ID" value="NZ_JABAHZ010000002.1"/>
</dbReference>